<dbReference type="InterPro" id="IPR016156">
    <property type="entry name" value="FAD/NAD-linked_Rdtase_dimer_sf"/>
</dbReference>
<dbReference type="RefSeq" id="WP_260403052.1">
    <property type="nucleotide sequence ID" value="NZ_JACHLI010000001.1"/>
</dbReference>
<dbReference type="InterPro" id="IPR050151">
    <property type="entry name" value="Class-I_Pyr_Nuc-Dis_Oxidored"/>
</dbReference>
<dbReference type="PRINTS" id="PR00368">
    <property type="entry name" value="FADPNR"/>
</dbReference>
<evidence type="ECO:0000256" key="12">
    <source>
        <dbReference type="ARBA" id="ARBA00023027"/>
    </source>
</evidence>
<evidence type="ECO:0000256" key="11">
    <source>
        <dbReference type="ARBA" id="ARBA00023002"/>
    </source>
</evidence>
<keyword evidence="9 14" id="KW-0274">FAD</keyword>
<feature type="domain" description="Pyridine nucleotide-disulphide oxidoreductase dimerisation" evidence="15">
    <location>
        <begin position="346"/>
        <end position="456"/>
    </location>
</feature>
<evidence type="ECO:0000256" key="1">
    <source>
        <dbReference type="ARBA" id="ARBA00001815"/>
    </source>
</evidence>
<reference evidence="17 18" key="1">
    <citation type="submission" date="2020-08" db="EMBL/GenBank/DDBJ databases">
        <title>Functional genomics of gut bacteria from endangered species of beetles.</title>
        <authorList>
            <person name="Carlos-Shanley C."/>
        </authorList>
    </citation>
    <scope>NUCLEOTIDE SEQUENCE [LARGE SCALE GENOMIC DNA]</scope>
    <source>
        <strain evidence="17 18">S00179</strain>
    </source>
</reference>
<evidence type="ECO:0000259" key="16">
    <source>
        <dbReference type="Pfam" id="PF07992"/>
    </source>
</evidence>
<comment type="similarity">
    <text evidence="4">Belongs to the class-I pyridine nucleotide-disulfide oxidoreductase family.</text>
</comment>
<evidence type="ECO:0000256" key="6">
    <source>
        <dbReference type="ARBA" id="ARBA00016603"/>
    </source>
</evidence>
<dbReference type="FunFam" id="3.50.50.60:FF:000008">
    <property type="entry name" value="Soluble pyridine nucleotide transhydrogenase"/>
    <property type="match status" value="1"/>
</dbReference>
<keyword evidence="12 14" id="KW-0520">NAD</keyword>
<dbReference type="SUPFAM" id="SSF51905">
    <property type="entry name" value="FAD/NAD(P)-binding domain"/>
    <property type="match status" value="1"/>
</dbReference>
<evidence type="ECO:0000259" key="15">
    <source>
        <dbReference type="Pfam" id="PF02852"/>
    </source>
</evidence>
<dbReference type="PRINTS" id="PR00411">
    <property type="entry name" value="PNDRDTASEI"/>
</dbReference>
<evidence type="ECO:0000256" key="4">
    <source>
        <dbReference type="ARBA" id="ARBA00007532"/>
    </source>
</evidence>
<accession>A0A7W7KE88</accession>
<evidence type="ECO:0000256" key="13">
    <source>
        <dbReference type="ARBA" id="ARBA00031183"/>
    </source>
</evidence>
<feature type="binding site" evidence="14">
    <location>
        <position position="312"/>
    </location>
    <ligand>
        <name>FAD</name>
        <dbReference type="ChEBI" id="CHEBI:57692"/>
    </ligand>
</feature>
<evidence type="ECO:0000313" key="18">
    <source>
        <dbReference type="Proteomes" id="UP000566995"/>
    </source>
</evidence>
<feature type="binding site" evidence="14">
    <location>
        <begin position="147"/>
        <end position="149"/>
    </location>
    <ligand>
        <name>FAD</name>
        <dbReference type="ChEBI" id="CHEBI:57692"/>
    </ligand>
</feature>
<dbReference type="Gene3D" id="3.30.390.30">
    <property type="match status" value="1"/>
</dbReference>
<comment type="function">
    <text evidence="2">Conversion of NADPH, generated by peripheral catabolic pathways, to NADH, which can enter the respiratory chain for energy generation.</text>
</comment>
<evidence type="ECO:0000256" key="9">
    <source>
        <dbReference type="ARBA" id="ARBA00022827"/>
    </source>
</evidence>
<dbReference type="Gene3D" id="3.50.50.60">
    <property type="entry name" value="FAD/NAD(P)-binding domain"/>
    <property type="match status" value="2"/>
</dbReference>
<sequence length="467" mass="50267">MNNSQMFDLVVIGSGPAGEGAAIQAANKGLRVAVVERDAIGGGSTHKGTIPSKALRHGVRKLIQASKSHLFQMTESAKSINFDNVLRLAASVTQRQAARKMAKFNESGVTLFKGEALFVGSREIRVVQPGTEDGGEILTFKNALIATGSRPYRPAEIDFTHHRVYDSDTILGLEYTPKRVVIYGAGVIGCEYASIFSGLGVQVDLIDTRDRLLNFLDDEISAALSYHLSGGNVVVKHNETFDWLEANDDNVVVHLKSGKTVRGDLLLWCNGRTGNADGLGIESVGISANSRGQIDVDKAYQTAASGIYAAGDVIGWPSLASASYDQGRAVVDAMLDPALAWTVSDVPTGIYTIPEISSVGKTESELTKEGVPYEVGRAYFKDLARAQISEEEAGMLKILFHRDSLEVLGIHCFGYQASEIVHIGQAIMLQEGEGNSVKFFTRTTFNYPTMAEGYRVAALDGLARIGL</sequence>
<keyword evidence="8" id="KW-0285">Flavoprotein</keyword>
<evidence type="ECO:0000256" key="10">
    <source>
        <dbReference type="ARBA" id="ARBA00022857"/>
    </source>
</evidence>
<feature type="binding site" evidence="14">
    <location>
        <position position="53"/>
    </location>
    <ligand>
        <name>FAD</name>
        <dbReference type="ChEBI" id="CHEBI:57692"/>
    </ligand>
</feature>
<gene>
    <name evidence="17" type="ORF">HNP46_000047</name>
</gene>
<keyword evidence="14" id="KW-0547">Nucleotide-binding</keyword>
<dbReference type="EMBL" id="JACHLI010000001">
    <property type="protein sequence ID" value="MBB4861236.1"/>
    <property type="molecule type" value="Genomic_DNA"/>
</dbReference>
<dbReference type="GO" id="GO:0004148">
    <property type="term" value="F:dihydrolipoyl dehydrogenase (NADH) activity"/>
    <property type="evidence" value="ECO:0007669"/>
    <property type="project" value="TreeGrafter"/>
</dbReference>
<dbReference type="PANTHER" id="PTHR22912:SF93">
    <property type="entry name" value="SOLUBLE PYRIDINE NUCLEOTIDE TRANSHYDROGENASE"/>
    <property type="match status" value="1"/>
</dbReference>
<dbReference type="FunFam" id="3.30.390.30:FF:000002">
    <property type="entry name" value="Soluble pyridine nucleotide transhydrogenase"/>
    <property type="match status" value="1"/>
</dbReference>
<dbReference type="InterPro" id="IPR023753">
    <property type="entry name" value="FAD/NAD-binding_dom"/>
</dbReference>
<dbReference type="NCBIfam" id="NF003585">
    <property type="entry name" value="PRK05249.1"/>
    <property type="match status" value="1"/>
</dbReference>
<evidence type="ECO:0000256" key="2">
    <source>
        <dbReference type="ARBA" id="ARBA00002842"/>
    </source>
</evidence>
<dbReference type="InterPro" id="IPR004099">
    <property type="entry name" value="Pyr_nucl-diS_OxRdtase_dimer"/>
</dbReference>
<feature type="binding site" evidence="14">
    <location>
        <begin position="184"/>
        <end position="191"/>
    </location>
    <ligand>
        <name>NAD(+)</name>
        <dbReference type="ChEBI" id="CHEBI:57540"/>
    </ligand>
</feature>
<dbReference type="InterPro" id="IPR036188">
    <property type="entry name" value="FAD/NAD-bd_sf"/>
</dbReference>
<comment type="cofactor">
    <cofactor evidence="14">
        <name>FAD</name>
        <dbReference type="ChEBI" id="CHEBI:57692"/>
    </cofactor>
    <text evidence="14">Binds 1 FAD per subunit.</text>
</comment>
<dbReference type="PIRSF" id="PIRSF000350">
    <property type="entry name" value="Mercury_reductase_MerA"/>
    <property type="match status" value="1"/>
</dbReference>
<keyword evidence="7" id="KW-0963">Cytoplasm</keyword>
<dbReference type="SUPFAM" id="SSF55424">
    <property type="entry name" value="FAD/NAD-linked reductases, dimerisation (C-terminal) domain"/>
    <property type="match status" value="1"/>
</dbReference>
<evidence type="ECO:0000256" key="8">
    <source>
        <dbReference type="ARBA" id="ARBA00022630"/>
    </source>
</evidence>
<comment type="subcellular location">
    <subcellularLocation>
        <location evidence="3">Cytoplasm</location>
    </subcellularLocation>
</comment>
<dbReference type="GO" id="GO:0005829">
    <property type="term" value="C:cytosol"/>
    <property type="evidence" value="ECO:0007669"/>
    <property type="project" value="TreeGrafter"/>
</dbReference>
<dbReference type="Proteomes" id="UP000566995">
    <property type="component" value="Unassembled WGS sequence"/>
</dbReference>
<comment type="caution">
    <text evidence="17">The sequence shown here is derived from an EMBL/GenBank/DDBJ whole genome shotgun (WGS) entry which is preliminary data.</text>
</comment>
<dbReference type="Pfam" id="PF07992">
    <property type="entry name" value="Pyr_redox_2"/>
    <property type="match status" value="1"/>
</dbReference>
<evidence type="ECO:0000256" key="3">
    <source>
        <dbReference type="ARBA" id="ARBA00004496"/>
    </source>
</evidence>
<dbReference type="GO" id="GO:0003957">
    <property type="term" value="F:NAD(P)+ transhydrogenase (Si-specific) activity"/>
    <property type="evidence" value="ECO:0007669"/>
    <property type="project" value="UniProtKB-EC"/>
</dbReference>
<feature type="binding site" evidence="14">
    <location>
        <position position="271"/>
    </location>
    <ligand>
        <name>NAD(+)</name>
        <dbReference type="ChEBI" id="CHEBI:57540"/>
    </ligand>
</feature>
<evidence type="ECO:0000256" key="5">
    <source>
        <dbReference type="ARBA" id="ARBA00012772"/>
    </source>
</evidence>
<protein>
    <recommendedName>
        <fullName evidence="6">Soluble pyridine nucleotide transhydrogenase</fullName>
        <ecNumber evidence="5">1.6.1.1</ecNumber>
    </recommendedName>
    <alternativeName>
        <fullName evidence="13">NAD(P)(+) transhydrogenase [B-specific]</fullName>
    </alternativeName>
</protein>
<evidence type="ECO:0000256" key="14">
    <source>
        <dbReference type="PIRSR" id="PIRSR000350-3"/>
    </source>
</evidence>
<evidence type="ECO:0000256" key="7">
    <source>
        <dbReference type="ARBA" id="ARBA00022490"/>
    </source>
</evidence>
<dbReference type="EC" id="1.6.1.1" evidence="5"/>
<proteinExistence type="inferred from homology"/>
<dbReference type="Pfam" id="PF02852">
    <property type="entry name" value="Pyr_redox_dim"/>
    <property type="match status" value="1"/>
</dbReference>
<name>A0A7W7KE88_PSENT</name>
<keyword evidence="11 17" id="KW-0560">Oxidoreductase</keyword>
<organism evidence="17 18">
    <name type="scientific">Pseudomonas nitroreducens</name>
    <dbReference type="NCBI Taxonomy" id="46680"/>
    <lineage>
        <taxon>Bacteria</taxon>
        <taxon>Pseudomonadati</taxon>
        <taxon>Pseudomonadota</taxon>
        <taxon>Gammaproteobacteria</taxon>
        <taxon>Pseudomonadales</taxon>
        <taxon>Pseudomonadaceae</taxon>
        <taxon>Pseudomonas</taxon>
    </lineage>
</organism>
<comment type="catalytic activity">
    <reaction evidence="1">
        <text>NAD(+) + NADPH = NADH + NADP(+)</text>
        <dbReference type="Rhea" id="RHEA:11692"/>
        <dbReference type="ChEBI" id="CHEBI:57540"/>
        <dbReference type="ChEBI" id="CHEBI:57783"/>
        <dbReference type="ChEBI" id="CHEBI:57945"/>
        <dbReference type="ChEBI" id="CHEBI:58349"/>
        <dbReference type="EC" id="1.6.1.1"/>
    </reaction>
</comment>
<keyword evidence="10" id="KW-0521">NADP</keyword>
<dbReference type="InterPro" id="IPR001100">
    <property type="entry name" value="Pyr_nuc-diS_OxRdtase"/>
</dbReference>
<dbReference type="PANTHER" id="PTHR22912">
    <property type="entry name" value="DISULFIDE OXIDOREDUCTASE"/>
    <property type="match status" value="1"/>
</dbReference>
<dbReference type="GO" id="GO:0006103">
    <property type="term" value="P:2-oxoglutarate metabolic process"/>
    <property type="evidence" value="ECO:0007669"/>
    <property type="project" value="TreeGrafter"/>
</dbReference>
<feature type="domain" description="FAD/NAD(P)-binding" evidence="16">
    <location>
        <begin position="7"/>
        <end position="327"/>
    </location>
</feature>
<dbReference type="GO" id="GO:0050660">
    <property type="term" value="F:flavin adenine dinucleotide binding"/>
    <property type="evidence" value="ECO:0007669"/>
    <property type="project" value="TreeGrafter"/>
</dbReference>
<dbReference type="AlphaFoldDB" id="A0A7W7KE88"/>
<evidence type="ECO:0000313" key="17">
    <source>
        <dbReference type="EMBL" id="MBB4861236.1"/>
    </source>
</evidence>